<name>A0A1S3ZM44_TOBAC</name>
<dbReference type="PANTHER" id="PTHR11439">
    <property type="entry name" value="GAG-POL-RELATED RETROTRANSPOSON"/>
    <property type="match status" value="1"/>
</dbReference>
<dbReference type="OMA" id="DCKEMNT"/>
<gene>
    <name evidence="1" type="primary">LOC107788208</name>
</gene>
<dbReference type="PANTHER" id="PTHR11439:SF442">
    <property type="entry name" value="CYSTEINE-RICH RLK (RECEPTOR-LIKE PROTEIN KINASE) 8"/>
    <property type="match status" value="1"/>
</dbReference>
<dbReference type="PaxDb" id="4097-A0A1S3ZM44"/>
<dbReference type="OrthoDB" id="1715131at2759"/>
<organism evidence="1">
    <name type="scientific">Nicotiana tabacum</name>
    <name type="common">Common tobacco</name>
    <dbReference type="NCBI Taxonomy" id="4097"/>
    <lineage>
        <taxon>Eukaryota</taxon>
        <taxon>Viridiplantae</taxon>
        <taxon>Streptophyta</taxon>
        <taxon>Embryophyta</taxon>
        <taxon>Tracheophyta</taxon>
        <taxon>Spermatophyta</taxon>
        <taxon>Magnoliopsida</taxon>
        <taxon>eudicotyledons</taxon>
        <taxon>Gunneridae</taxon>
        <taxon>Pentapetalae</taxon>
        <taxon>asterids</taxon>
        <taxon>lamiids</taxon>
        <taxon>Solanales</taxon>
        <taxon>Solanaceae</taxon>
        <taxon>Nicotianoideae</taxon>
        <taxon>Nicotianeae</taxon>
        <taxon>Nicotiana</taxon>
    </lineage>
</organism>
<protein>
    <submittedName>
        <fullName evidence="1">Uncharacterized mitochondrial protein AtMg00810-like</fullName>
    </submittedName>
</protein>
<dbReference type="RefSeq" id="XP_016465369.1">
    <property type="nucleotide sequence ID" value="XM_016609883.1"/>
</dbReference>
<sequence length="180" mass="19826">MSIIGELTFFLGLQIKQSPKGIFIGQTKYTKELIKKFGMENAKSIGTPMSSTTTLEEDYNGKSVDETMYGGMIGSLLYLTASRPDIMFSVCKCARFQSALKESHFTAVKCIIRYLIGTSKLGLWYAHSNNFVLKGFSDADFIGDKIDKKSTSGTCQLLGNSLISWHSKKQNSVALSTTEA</sequence>
<reference evidence="1" key="1">
    <citation type="submission" date="2025-08" db="UniProtKB">
        <authorList>
            <consortium name="RefSeq"/>
        </authorList>
    </citation>
    <scope>IDENTIFICATION</scope>
</reference>
<accession>A0A1S3ZM44</accession>
<dbReference type="AlphaFoldDB" id="A0A1S3ZM44"/>
<evidence type="ECO:0000313" key="1">
    <source>
        <dbReference type="RefSeq" id="XP_016465369.1"/>
    </source>
</evidence>
<proteinExistence type="predicted"/>
<dbReference type="STRING" id="4097.A0A1S3ZM44"/>
<dbReference type="CDD" id="cd09272">
    <property type="entry name" value="RNase_HI_RT_Ty1"/>
    <property type="match status" value="1"/>
</dbReference>
<dbReference type="KEGG" id="nta:107788208"/>